<comment type="caution">
    <text evidence="7">The sequence shown here is derived from an EMBL/GenBank/DDBJ whole genome shotgun (WGS) entry which is preliminary data.</text>
</comment>
<dbReference type="STRING" id="762983.HMPREF9444_00622"/>
<dbReference type="GO" id="GO:0016896">
    <property type="term" value="F:RNA exonuclease activity, producing 5'-phosphomonoesters"/>
    <property type="evidence" value="ECO:0007669"/>
    <property type="project" value="UniProtKB-UniRule"/>
</dbReference>
<keyword evidence="3 5" id="KW-0378">Hydrolase</keyword>
<sequence>MRKNLEVTMCQENSSQLPKRFSIKDRFRGFYPVVVDVETAGFNPETDALLEVAMMTMTMDDNGYLQPDEIMSANIRPFPNSNIEPSNIAFLGIDPFDESRNLQDERVAVLPMFKAISKKMKKEGCTRAILVGHNGFFDLSFIHALAKRLNYKRCPFHQFTVFDTASLAGLVYGQTVLARACTAAGIEFEDDKAHGAKYDTLMECKLFCSIFNRYTLFAGFPDPIEQTLLDFRAHLKDKEDPEKTPDSCKTE</sequence>
<accession>E8LIV1</accession>
<feature type="domain" description="Exonuclease" evidence="6">
    <location>
        <begin position="31"/>
        <end position="216"/>
    </location>
</feature>
<dbReference type="SUPFAM" id="SSF53098">
    <property type="entry name" value="Ribonuclease H-like"/>
    <property type="match status" value="1"/>
</dbReference>
<feature type="site" description="Important for substrate binding and specificity" evidence="5">
    <location>
        <position position="42"/>
    </location>
</feature>
<keyword evidence="5" id="KW-0460">Magnesium</keyword>
<feature type="binding site" evidence="5">
    <location>
        <position position="199"/>
    </location>
    <ligand>
        <name>Mg(2+)</name>
        <dbReference type="ChEBI" id="CHEBI:18420"/>
        <label>2</label>
        <note>catalytic</note>
    </ligand>
</feature>
<dbReference type="PANTHER" id="PTHR30231:SF2">
    <property type="entry name" value="RIBONUCLEASE T"/>
    <property type="match status" value="1"/>
</dbReference>
<feature type="binding site" evidence="5">
    <location>
        <position position="36"/>
    </location>
    <ligand>
        <name>Mg(2+)</name>
        <dbReference type="ChEBI" id="CHEBI:18420"/>
        <label>1</label>
        <note>catalytic</note>
    </ligand>
</feature>
<dbReference type="SMART" id="SM00479">
    <property type="entry name" value="EXOIII"/>
    <property type="match status" value="1"/>
</dbReference>
<keyword evidence="5" id="KW-0479">Metal-binding</keyword>
<comment type="cofactor">
    <cofactor evidence="5">
        <name>Mg(2+)</name>
        <dbReference type="ChEBI" id="CHEBI:18420"/>
    </cofactor>
    <text evidence="5">Binds two Mg(2+) per subunit. The active form of the enzyme binds two Mg(2+) ions in its active site. The first Mg(2+) forms only one salt bridge with the protein.</text>
</comment>
<evidence type="ECO:0000256" key="5">
    <source>
        <dbReference type="HAMAP-Rule" id="MF_00157"/>
    </source>
</evidence>
<keyword evidence="8" id="KW-1185">Reference proteome</keyword>
<feature type="binding site" evidence="5">
    <location>
        <position position="38"/>
    </location>
    <ligand>
        <name>Mg(2+)</name>
        <dbReference type="ChEBI" id="CHEBI:18420"/>
        <label>2</label>
        <note>catalytic</note>
    </ligand>
</feature>
<feature type="active site" description="Proton donor/acceptor" evidence="5">
    <location>
        <position position="194"/>
    </location>
</feature>
<proteinExistence type="inferred from homology"/>
<evidence type="ECO:0000313" key="7">
    <source>
        <dbReference type="EMBL" id="EFY07575.1"/>
    </source>
</evidence>
<dbReference type="GO" id="GO:0008408">
    <property type="term" value="F:3'-5' exonuclease activity"/>
    <property type="evidence" value="ECO:0007669"/>
    <property type="project" value="TreeGrafter"/>
</dbReference>
<comment type="similarity">
    <text evidence="5">Belongs to the RNase T family.</text>
</comment>
<evidence type="ECO:0000256" key="1">
    <source>
        <dbReference type="ARBA" id="ARBA00022694"/>
    </source>
</evidence>
<dbReference type="NCBIfam" id="TIGR01298">
    <property type="entry name" value="RNaseT"/>
    <property type="match status" value="1"/>
</dbReference>
<reference evidence="7 8" key="1">
    <citation type="submission" date="2011-01" db="EMBL/GenBank/DDBJ databases">
        <authorList>
            <person name="Weinstock G."/>
            <person name="Sodergren E."/>
            <person name="Clifton S."/>
            <person name="Fulton L."/>
            <person name="Fulton B."/>
            <person name="Courtney L."/>
            <person name="Fronick C."/>
            <person name="Harrison M."/>
            <person name="Strong C."/>
            <person name="Farmer C."/>
            <person name="Delahaunty K."/>
            <person name="Markovic C."/>
            <person name="Hall O."/>
            <person name="Minx P."/>
            <person name="Tomlinson C."/>
            <person name="Mitreva M."/>
            <person name="Hou S."/>
            <person name="Chen J."/>
            <person name="Wollam A."/>
            <person name="Pepin K.H."/>
            <person name="Johnson M."/>
            <person name="Bhonagiri V."/>
            <person name="Zhang X."/>
            <person name="Suruliraj S."/>
            <person name="Warren W."/>
            <person name="Chinwalla A."/>
            <person name="Mardis E.R."/>
            <person name="Wilson R.K."/>
        </authorList>
    </citation>
    <scope>NUCLEOTIDE SEQUENCE [LARGE SCALE GENOMIC DNA]</scope>
    <source>
        <strain evidence="8">DSM 22608 / JCM 16073 / KCTC 15190 / YIT 12066</strain>
    </source>
</reference>
<dbReference type="PANTHER" id="PTHR30231">
    <property type="entry name" value="DNA POLYMERASE III SUBUNIT EPSILON"/>
    <property type="match status" value="1"/>
</dbReference>
<dbReference type="RefSeq" id="WP_009142839.1">
    <property type="nucleotide sequence ID" value="NZ_GL830966.1"/>
</dbReference>
<dbReference type="GO" id="GO:0003676">
    <property type="term" value="F:nucleic acid binding"/>
    <property type="evidence" value="ECO:0007669"/>
    <property type="project" value="InterPro"/>
</dbReference>
<dbReference type="eggNOG" id="COG0847">
    <property type="taxonomic scope" value="Bacteria"/>
</dbReference>
<keyword evidence="4 5" id="KW-0269">Exonuclease</keyword>
<dbReference type="HAMAP" id="MF_00157">
    <property type="entry name" value="RNase_T"/>
    <property type="match status" value="1"/>
</dbReference>
<dbReference type="EC" id="3.1.13.-" evidence="5"/>
<evidence type="ECO:0000259" key="6">
    <source>
        <dbReference type="SMART" id="SM00479"/>
    </source>
</evidence>
<feature type="binding site" evidence="5">
    <location>
        <position position="36"/>
    </location>
    <ligand>
        <name>Mg(2+)</name>
        <dbReference type="ChEBI" id="CHEBI:18420"/>
        <label>2</label>
        <note>catalytic</note>
    </ligand>
</feature>
<feature type="site" description="Important for substrate binding and specificity" evidence="5">
    <location>
        <position position="90"/>
    </location>
</feature>
<dbReference type="Pfam" id="PF00929">
    <property type="entry name" value="RNase_T"/>
    <property type="match status" value="1"/>
</dbReference>
<protein>
    <recommendedName>
        <fullName evidence="5">Ribonuclease T</fullName>
        <ecNumber evidence="5">3.1.13.-</ecNumber>
    </recommendedName>
    <alternativeName>
        <fullName evidence="5">Exoribonuclease T</fullName>
        <shortName evidence="5">RNase T</shortName>
    </alternativeName>
</protein>
<organism evidence="7 8">
    <name type="scientific">Succinatimonas hippei (strain DSM 22608 / JCM 16073 / KCTC 15190 / YIT 12066)</name>
    <dbReference type="NCBI Taxonomy" id="762983"/>
    <lineage>
        <taxon>Bacteria</taxon>
        <taxon>Pseudomonadati</taxon>
        <taxon>Pseudomonadota</taxon>
        <taxon>Gammaproteobacteria</taxon>
        <taxon>Aeromonadales</taxon>
        <taxon>Succinivibrionaceae</taxon>
        <taxon>Succinatimonas</taxon>
    </lineage>
</organism>
<keyword evidence="2 5" id="KW-0540">Nuclease</keyword>
<dbReference type="HOGENOM" id="CLU_082724_0_0_6"/>
<dbReference type="InterPro" id="IPR005987">
    <property type="entry name" value="RNase_T"/>
</dbReference>
<dbReference type="Gene3D" id="3.30.420.10">
    <property type="entry name" value="Ribonuclease H-like superfamily/Ribonuclease H"/>
    <property type="match status" value="1"/>
</dbReference>
<feature type="binding site" evidence="5">
    <location>
        <position position="194"/>
    </location>
    <ligand>
        <name>Mg(2+)</name>
        <dbReference type="ChEBI" id="CHEBI:18420"/>
        <label>2</label>
        <note>catalytic</note>
    </ligand>
</feature>
<gene>
    <name evidence="5 7" type="primary">rnt</name>
    <name evidence="7" type="ORF">HMPREF9444_00622</name>
</gene>
<dbReference type="GO" id="GO:0045004">
    <property type="term" value="P:DNA replication proofreading"/>
    <property type="evidence" value="ECO:0007669"/>
    <property type="project" value="TreeGrafter"/>
</dbReference>
<feature type="site" description="Important for substrate binding and specificity" evidence="5">
    <location>
        <position position="137"/>
    </location>
</feature>
<comment type="subunit">
    <text evidence="5">Homodimer.</text>
</comment>
<dbReference type="GO" id="GO:0000287">
    <property type="term" value="F:magnesium ion binding"/>
    <property type="evidence" value="ECO:0007669"/>
    <property type="project" value="UniProtKB-UniRule"/>
</dbReference>
<dbReference type="AlphaFoldDB" id="E8LIV1"/>
<evidence type="ECO:0000256" key="2">
    <source>
        <dbReference type="ARBA" id="ARBA00022722"/>
    </source>
</evidence>
<evidence type="ECO:0000256" key="3">
    <source>
        <dbReference type="ARBA" id="ARBA00022801"/>
    </source>
</evidence>
<evidence type="ECO:0000256" key="4">
    <source>
        <dbReference type="ARBA" id="ARBA00022839"/>
    </source>
</evidence>
<feature type="site" description="Important for substrate binding and specificity" evidence="5">
    <location>
        <position position="159"/>
    </location>
</feature>
<evidence type="ECO:0000313" key="8">
    <source>
        <dbReference type="Proteomes" id="UP000018458"/>
    </source>
</evidence>
<dbReference type="InterPro" id="IPR012337">
    <property type="entry name" value="RNaseH-like_sf"/>
</dbReference>
<keyword evidence="1 5" id="KW-0819">tRNA processing</keyword>
<dbReference type="GO" id="GO:0005829">
    <property type="term" value="C:cytosol"/>
    <property type="evidence" value="ECO:0007669"/>
    <property type="project" value="TreeGrafter"/>
</dbReference>
<dbReference type="InterPro" id="IPR036397">
    <property type="entry name" value="RNaseH_sf"/>
</dbReference>
<dbReference type="GO" id="GO:0008033">
    <property type="term" value="P:tRNA processing"/>
    <property type="evidence" value="ECO:0007669"/>
    <property type="project" value="UniProtKB-KW"/>
</dbReference>
<comment type="function">
    <text evidence="5">Trims short 3' overhangs of a variety of RNA species, leaving a one or two nucleotide 3' overhang. Responsible for the end-turnover of tRNA: specifically removes the terminal AMP residue from uncharged tRNA (tRNA-C-C-A). Also appears to be involved in tRNA biosynthesis.</text>
</comment>
<dbReference type="InterPro" id="IPR013520">
    <property type="entry name" value="Ribonucl_H"/>
</dbReference>
<dbReference type="Proteomes" id="UP000018458">
    <property type="component" value="Unassembled WGS sequence"/>
</dbReference>
<dbReference type="EMBL" id="AEVO01000028">
    <property type="protein sequence ID" value="EFY07575.1"/>
    <property type="molecule type" value="Genomic_DNA"/>
</dbReference>
<name>E8LIV1_SUCHY</name>